<dbReference type="InterPro" id="IPR036226">
    <property type="entry name" value="LipOase_C_sf"/>
</dbReference>
<dbReference type="Gene3D" id="3.10.450.60">
    <property type="match status" value="1"/>
</dbReference>
<evidence type="ECO:0000313" key="8">
    <source>
        <dbReference type="Ensembl" id="ENSMMOP00000021137.1"/>
    </source>
</evidence>
<dbReference type="GO" id="GO:0046872">
    <property type="term" value="F:metal ion binding"/>
    <property type="evidence" value="ECO:0007669"/>
    <property type="project" value="UniProtKB-KW"/>
</dbReference>
<evidence type="ECO:0000256" key="2">
    <source>
        <dbReference type="ARBA" id="ARBA00022964"/>
    </source>
</evidence>
<comment type="caution">
    <text evidence="5">Lacks conserved residue(s) required for the propagation of feature annotation.</text>
</comment>
<dbReference type="SUPFAM" id="SSF48484">
    <property type="entry name" value="Lipoxigenase"/>
    <property type="match status" value="1"/>
</dbReference>
<dbReference type="GO" id="GO:0016702">
    <property type="term" value="F:oxidoreductase activity, acting on single donors with incorporation of molecular oxygen, incorporation of two atoms of oxygen"/>
    <property type="evidence" value="ECO:0007669"/>
    <property type="project" value="InterPro"/>
</dbReference>
<dbReference type="SMART" id="SM00308">
    <property type="entry name" value="LH2"/>
    <property type="match status" value="1"/>
</dbReference>
<dbReference type="Pfam" id="PF01477">
    <property type="entry name" value="PLAT"/>
    <property type="match status" value="1"/>
</dbReference>
<keyword evidence="1" id="KW-0479">Metal-binding</keyword>
<evidence type="ECO:0000256" key="4">
    <source>
        <dbReference type="ARBA" id="ARBA00023098"/>
    </source>
</evidence>
<reference evidence="8" key="2">
    <citation type="submission" date="2025-09" db="UniProtKB">
        <authorList>
            <consortium name="Ensembl"/>
        </authorList>
    </citation>
    <scope>IDENTIFICATION</scope>
</reference>
<dbReference type="Ensembl" id="ENSMMOT00000021493.1">
    <property type="protein sequence ID" value="ENSMMOP00000021137.1"/>
    <property type="gene ID" value="ENSMMOG00000016078.1"/>
</dbReference>
<dbReference type="PROSITE" id="PS00081">
    <property type="entry name" value="LIPOXYGENASE_2"/>
    <property type="match status" value="1"/>
</dbReference>
<dbReference type="PANTHER" id="PTHR11771">
    <property type="entry name" value="LIPOXYGENASE"/>
    <property type="match status" value="1"/>
</dbReference>
<feature type="domain" description="Lipoxygenase" evidence="7">
    <location>
        <begin position="121"/>
        <end position="591"/>
    </location>
</feature>
<feature type="domain" description="PLAT" evidence="6">
    <location>
        <begin position="2"/>
        <end position="119"/>
    </location>
</feature>
<reference evidence="8" key="1">
    <citation type="submission" date="2025-08" db="UniProtKB">
        <authorList>
            <consortium name="Ensembl"/>
        </authorList>
    </citation>
    <scope>IDENTIFICATION</scope>
</reference>
<dbReference type="Gene3D" id="2.60.60.20">
    <property type="entry name" value="PLAT/LH2 domain"/>
    <property type="match status" value="1"/>
</dbReference>
<evidence type="ECO:0000256" key="1">
    <source>
        <dbReference type="ARBA" id="ARBA00022723"/>
    </source>
</evidence>
<evidence type="ECO:0000256" key="5">
    <source>
        <dbReference type="PROSITE-ProRule" id="PRU00152"/>
    </source>
</evidence>
<sequence>MAAYKLEVTTGGLNLSGTLDHVFVTLFGDKGQSERTELDKLGSDFLTGTVRTYTIKTSSPLGKLLLVKVEKDPHLLLLDDEWFCSKIVVTTPEGESILFPCYRWISKGELVELRGGKGLGTELKLKGMLGSDENWQSLDDMKRIFWFRKTEMSEYVADHWIEDEFYGYQFLNGVNPNAITKCSELPKNFPVTEEMVKPFLEGSSLQSEMTKGNIFIYDQKKMEGLPVRDYEGKPLHVTPGLCLLYVNSKQNLVPIAIQLHQEPAEENPIFLPSDSETDWLLAKIFIKNADALNHQAVTHLMRTHFLAEVYIVAALRCLPEIHPIYKLLFPHFRYTLHINTGGRKSLFGPDGALSLGYDGIIELMRRSLAQITYSSFFLPENITARGLDSIPNNYYRDDGLKLWNIISSFVKTMVEYYYPTDDDVRKDTELQEWISEIFTHGVLGNKESGFPTCFRTVEEVIRFITMFIFTVSGQHSAVNNPQYDYCSMMPNYSLLLRKPPPTSKGQSTKETILETLPNVGEAVGFVCLIMKNVFLGNYPHERFDEPVPKKIIEEFQAKLANLTKEIEQRNSAAEPPYIYLDPSQMENSIAI</sequence>
<evidence type="ECO:0000259" key="6">
    <source>
        <dbReference type="PROSITE" id="PS50095"/>
    </source>
</evidence>
<dbReference type="SUPFAM" id="SSF49723">
    <property type="entry name" value="Lipase/lipooxygenase domain (PLAT/LH2 domain)"/>
    <property type="match status" value="1"/>
</dbReference>
<dbReference type="InterPro" id="IPR000907">
    <property type="entry name" value="LipOase"/>
</dbReference>
<keyword evidence="9" id="KW-1185">Reference proteome</keyword>
<keyword evidence="2" id="KW-0223">Dioxygenase</keyword>
<proteinExistence type="predicted"/>
<dbReference type="InterPro" id="IPR020834">
    <property type="entry name" value="LipOase_CS"/>
</dbReference>
<dbReference type="AlphaFoldDB" id="A0A3Q4BLI3"/>
<dbReference type="PROSITE" id="PS51393">
    <property type="entry name" value="LIPOXYGENASE_3"/>
    <property type="match status" value="1"/>
</dbReference>
<dbReference type="PRINTS" id="PR00087">
    <property type="entry name" value="LIPOXYGENASE"/>
</dbReference>
<dbReference type="STRING" id="94237.ENSMMOP00000021137"/>
<dbReference type="InterPro" id="IPR036392">
    <property type="entry name" value="PLAT/LH2_dom_sf"/>
</dbReference>
<protein>
    <submittedName>
        <fullName evidence="8">Uncharacterized protein</fullName>
    </submittedName>
</protein>
<dbReference type="InterPro" id="IPR001024">
    <property type="entry name" value="PLAT/LH2_dom"/>
</dbReference>
<dbReference type="OMA" id="DHRRNEL"/>
<keyword evidence="4" id="KW-0443">Lipid metabolism</keyword>
<name>A0A3Q4BLI3_MOLML</name>
<dbReference type="Pfam" id="PF00305">
    <property type="entry name" value="Lipoxygenase"/>
    <property type="match status" value="1"/>
</dbReference>
<evidence type="ECO:0000313" key="9">
    <source>
        <dbReference type="Proteomes" id="UP000261620"/>
    </source>
</evidence>
<dbReference type="Gene3D" id="1.20.245.10">
    <property type="entry name" value="Lipoxygenase-1, Domain 5"/>
    <property type="match status" value="1"/>
</dbReference>
<dbReference type="InterPro" id="IPR013819">
    <property type="entry name" value="LipOase_C"/>
</dbReference>
<dbReference type="Proteomes" id="UP000261620">
    <property type="component" value="Unplaced"/>
</dbReference>
<accession>A0A3Q4BLI3</accession>
<keyword evidence="3" id="KW-0560">Oxidoreductase</keyword>
<evidence type="ECO:0000256" key="3">
    <source>
        <dbReference type="ARBA" id="ARBA00023002"/>
    </source>
</evidence>
<organism evidence="8 9">
    <name type="scientific">Mola mola</name>
    <name type="common">Ocean sunfish</name>
    <name type="synonym">Tetraodon mola</name>
    <dbReference type="NCBI Taxonomy" id="94237"/>
    <lineage>
        <taxon>Eukaryota</taxon>
        <taxon>Metazoa</taxon>
        <taxon>Chordata</taxon>
        <taxon>Craniata</taxon>
        <taxon>Vertebrata</taxon>
        <taxon>Euteleostomi</taxon>
        <taxon>Actinopterygii</taxon>
        <taxon>Neopterygii</taxon>
        <taxon>Teleostei</taxon>
        <taxon>Neoteleostei</taxon>
        <taxon>Acanthomorphata</taxon>
        <taxon>Eupercaria</taxon>
        <taxon>Tetraodontiformes</taxon>
        <taxon>Molidae</taxon>
        <taxon>Mola</taxon>
    </lineage>
</organism>
<dbReference type="GO" id="GO:0034440">
    <property type="term" value="P:lipid oxidation"/>
    <property type="evidence" value="ECO:0007669"/>
    <property type="project" value="InterPro"/>
</dbReference>
<dbReference type="PROSITE" id="PS50095">
    <property type="entry name" value="PLAT"/>
    <property type="match status" value="1"/>
</dbReference>
<evidence type="ECO:0000259" key="7">
    <source>
        <dbReference type="PROSITE" id="PS51393"/>
    </source>
</evidence>